<reference evidence="9" key="1">
    <citation type="submission" date="2017-04" db="EMBL/GenBank/DDBJ databases">
        <title>Function of individual gut microbiota members based on whole genome sequencing of pure cultures obtained from chicken caecum.</title>
        <authorList>
            <person name="Medvecky M."/>
            <person name="Cejkova D."/>
            <person name="Polansky O."/>
            <person name="Karasova D."/>
            <person name="Kubasova T."/>
            <person name="Cizek A."/>
            <person name="Rychlik I."/>
        </authorList>
    </citation>
    <scope>NUCLEOTIDE SEQUENCE [LARGE SCALE GENOMIC DNA]</scope>
    <source>
        <strain evidence="9">An90</strain>
    </source>
</reference>
<dbReference type="InterPro" id="IPR000620">
    <property type="entry name" value="EamA_dom"/>
</dbReference>
<feature type="transmembrane region" description="Helical" evidence="6">
    <location>
        <begin position="226"/>
        <end position="242"/>
    </location>
</feature>
<dbReference type="InterPro" id="IPR050638">
    <property type="entry name" value="AA-Vitamin_Transporters"/>
</dbReference>
<proteinExistence type="inferred from homology"/>
<evidence type="ECO:0000256" key="3">
    <source>
        <dbReference type="ARBA" id="ARBA00022692"/>
    </source>
</evidence>
<comment type="similarity">
    <text evidence="2">Belongs to the EamA transporter family.</text>
</comment>
<feature type="domain" description="EamA" evidence="7">
    <location>
        <begin position="17"/>
        <end position="145"/>
    </location>
</feature>
<sequence>MPGWIFVSKTRYNLDLVFANIFFGANFSFYVSLTRNYLDFQQIFMLQVLSGAIFFIPFALFSKQSFRIRWRDAGNILVVTMLIVYGWMYMLLWGSSYTSPIDASIISTLGPAVTLIMDHIMHPRKYIRLRVVGVFCALAGAAVLLFDHGFVLTHGSRAYGNALVLVAVVAIAINTVIIKPQLERLGTLVVMGWYYIVGLAVTAPFFWKYIDHTQFLRLPLQAQAELAYILILGTVLPMYLLYRGTEKLTSVHTALYRYIQPVIAGILALVRGQAVFDAANIVALAFIFAGVVLVVIGYKYYVRHGLPPVGHDGRLRT</sequence>
<feature type="transmembrane region" description="Helical" evidence="6">
    <location>
        <begin position="185"/>
        <end position="206"/>
    </location>
</feature>
<dbReference type="Pfam" id="PF00892">
    <property type="entry name" value="EamA"/>
    <property type="match status" value="2"/>
</dbReference>
<evidence type="ECO:0000313" key="9">
    <source>
        <dbReference type="Proteomes" id="UP000195772"/>
    </source>
</evidence>
<dbReference type="AlphaFoldDB" id="A0A1Y3R686"/>
<evidence type="ECO:0000256" key="4">
    <source>
        <dbReference type="ARBA" id="ARBA00022989"/>
    </source>
</evidence>
<feature type="domain" description="EamA" evidence="7">
    <location>
        <begin position="160"/>
        <end position="295"/>
    </location>
</feature>
<dbReference type="OrthoDB" id="1004948at2"/>
<feature type="transmembrane region" description="Helical" evidence="6">
    <location>
        <begin position="278"/>
        <end position="298"/>
    </location>
</feature>
<evidence type="ECO:0000256" key="6">
    <source>
        <dbReference type="SAM" id="Phobius"/>
    </source>
</evidence>
<dbReference type="eggNOG" id="COG0697">
    <property type="taxonomic scope" value="Bacteria"/>
</dbReference>
<feature type="transmembrane region" description="Helical" evidence="6">
    <location>
        <begin position="12"/>
        <end position="31"/>
    </location>
</feature>
<feature type="transmembrane region" description="Helical" evidence="6">
    <location>
        <begin position="254"/>
        <end position="272"/>
    </location>
</feature>
<evidence type="ECO:0000313" key="8">
    <source>
        <dbReference type="EMBL" id="OUN05179.1"/>
    </source>
</evidence>
<keyword evidence="4 6" id="KW-1133">Transmembrane helix</keyword>
<feature type="transmembrane region" description="Helical" evidence="6">
    <location>
        <begin position="158"/>
        <end position="178"/>
    </location>
</feature>
<dbReference type="EMBL" id="NFHB01000001">
    <property type="protein sequence ID" value="OUN05179.1"/>
    <property type="molecule type" value="Genomic_DNA"/>
</dbReference>
<keyword evidence="3 6" id="KW-0812">Transmembrane</keyword>
<dbReference type="PANTHER" id="PTHR32322">
    <property type="entry name" value="INNER MEMBRANE TRANSPORTER"/>
    <property type="match status" value="1"/>
</dbReference>
<evidence type="ECO:0000259" key="7">
    <source>
        <dbReference type="Pfam" id="PF00892"/>
    </source>
</evidence>
<comment type="caution">
    <text evidence="8">The sequence shown here is derived from an EMBL/GenBank/DDBJ whole genome shotgun (WGS) entry which is preliminary data.</text>
</comment>
<dbReference type="PANTHER" id="PTHR32322:SF2">
    <property type="entry name" value="EAMA DOMAIN-CONTAINING PROTEIN"/>
    <property type="match status" value="1"/>
</dbReference>
<organism evidence="8 9">
    <name type="scientific">Alistipes onderdonkii</name>
    <dbReference type="NCBI Taxonomy" id="328813"/>
    <lineage>
        <taxon>Bacteria</taxon>
        <taxon>Pseudomonadati</taxon>
        <taxon>Bacteroidota</taxon>
        <taxon>Bacteroidia</taxon>
        <taxon>Bacteroidales</taxon>
        <taxon>Rikenellaceae</taxon>
        <taxon>Alistipes</taxon>
    </lineage>
</organism>
<evidence type="ECO:0000256" key="5">
    <source>
        <dbReference type="ARBA" id="ARBA00023136"/>
    </source>
</evidence>
<name>A0A1Y3R686_9BACT</name>
<dbReference type="GO" id="GO:0016020">
    <property type="term" value="C:membrane"/>
    <property type="evidence" value="ECO:0007669"/>
    <property type="project" value="UniProtKB-SubCell"/>
</dbReference>
<keyword evidence="5 6" id="KW-0472">Membrane</keyword>
<accession>A0A1Y3R686</accession>
<dbReference type="Proteomes" id="UP000195772">
    <property type="component" value="Unassembled WGS sequence"/>
</dbReference>
<dbReference type="SUPFAM" id="SSF103481">
    <property type="entry name" value="Multidrug resistance efflux transporter EmrE"/>
    <property type="match status" value="2"/>
</dbReference>
<dbReference type="InterPro" id="IPR037185">
    <property type="entry name" value="EmrE-like"/>
</dbReference>
<feature type="transmembrane region" description="Helical" evidence="6">
    <location>
        <begin position="129"/>
        <end position="146"/>
    </location>
</feature>
<feature type="transmembrane region" description="Helical" evidence="6">
    <location>
        <begin position="43"/>
        <end position="61"/>
    </location>
</feature>
<evidence type="ECO:0000256" key="1">
    <source>
        <dbReference type="ARBA" id="ARBA00004141"/>
    </source>
</evidence>
<evidence type="ECO:0000256" key="2">
    <source>
        <dbReference type="ARBA" id="ARBA00007362"/>
    </source>
</evidence>
<dbReference type="RefSeq" id="WP_087401130.1">
    <property type="nucleotide sequence ID" value="NZ_BAAFKZ010000008.1"/>
</dbReference>
<protein>
    <submittedName>
        <fullName evidence="8">EamA family transporter</fullName>
    </submittedName>
</protein>
<feature type="transmembrane region" description="Helical" evidence="6">
    <location>
        <begin position="97"/>
        <end position="117"/>
    </location>
</feature>
<comment type="subcellular location">
    <subcellularLocation>
        <location evidence="1">Membrane</location>
        <topology evidence="1">Multi-pass membrane protein</topology>
    </subcellularLocation>
</comment>
<gene>
    <name evidence="8" type="ORF">B5G41_02515</name>
</gene>
<feature type="transmembrane region" description="Helical" evidence="6">
    <location>
        <begin position="73"/>
        <end position="91"/>
    </location>
</feature>